<evidence type="ECO:0000256" key="2">
    <source>
        <dbReference type="ARBA" id="ARBA00009341"/>
    </source>
</evidence>
<dbReference type="InterPro" id="IPR036322">
    <property type="entry name" value="WD40_repeat_dom_sf"/>
</dbReference>
<accession>A0AAE0W7H7</accession>
<dbReference type="GO" id="GO:0005634">
    <property type="term" value="C:nucleus"/>
    <property type="evidence" value="ECO:0007669"/>
    <property type="project" value="UniProtKB-SubCell"/>
</dbReference>
<evidence type="ECO:0000256" key="3">
    <source>
        <dbReference type="ARBA" id="ARBA00022574"/>
    </source>
</evidence>
<name>A0AAE0W7H7_9BIVA</name>
<dbReference type="Proteomes" id="UP001195483">
    <property type="component" value="Unassembled WGS sequence"/>
</dbReference>
<feature type="repeat" description="WD" evidence="6">
    <location>
        <begin position="130"/>
        <end position="165"/>
    </location>
</feature>
<keyword evidence="8" id="KW-1185">Reference proteome</keyword>
<dbReference type="SMART" id="SM00320">
    <property type="entry name" value="WD40"/>
    <property type="match status" value="6"/>
</dbReference>
<dbReference type="SUPFAM" id="SSF50978">
    <property type="entry name" value="WD40 repeat-like"/>
    <property type="match status" value="1"/>
</dbReference>
<evidence type="ECO:0000256" key="5">
    <source>
        <dbReference type="ARBA" id="ARBA00023242"/>
    </source>
</evidence>
<feature type="repeat" description="WD" evidence="6">
    <location>
        <begin position="266"/>
        <end position="301"/>
    </location>
</feature>
<dbReference type="InterPro" id="IPR050459">
    <property type="entry name" value="WD_repeat_RBAP46/RBAP48/MSI1"/>
</dbReference>
<feature type="repeat" description="WD" evidence="6">
    <location>
        <begin position="323"/>
        <end position="359"/>
    </location>
</feature>
<evidence type="ECO:0000313" key="7">
    <source>
        <dbReference type="EMBL" id="KAK3603944.1"/>
    </source>
</evidence>
<protein>
    <submittedName>
        <fullName evidence="7">Uncharacterized protein</fullName>
    </submittedName>
</protein>
<reference evidence="7" key="2">
    <citation type="journal article" date="2021" name="Genome Biol. Evol.">
        <title>Developing a high-quality reference genome for a parasitic bivalve with doubly uniparental inheritance (Bivalvia: Unionida).</title>
        <authorList>
            <person name="Smith C.H."/>
        </authorList>
    </citation>
    <scope>NUCLEOTIDE SEQUENCE</scope>
    <source>
        <strain evidence="7">CHS0354</strain>
        <tissue evidence="7">Mantle</tissue>
    </source>
</reference>
<evidence type="ECO:0000256" key="4">
    <source>
        <dbReference type="ARBA" id="ARBA00022737"/>
    </source>
</evidence>
<dbReference type="InterPro" id="IPR015943">
    <property type="entry name" value="WD40/YVTN_repeat-like_dom_sf"/>
</dbReference>
<comment type="caution">
    <text evidence="7">The sequence shown here is derived from an EMBL/GenBank/DDBJ whole genome shotgun (WGS) entry which is preliminary data.</text>
</comment>
<dbReference type="AlphaFoldDB" id="A0AAE0W7H7"/>
<comment type="subcellular location">
    <subcellularLocation>
        <location evidence="1">Nucleus</location>
    </subcellularLocation>
</comment>
<dbReference type="Pfam" id="PF00400">
    <property type="entry name" value="WD40"/>
    <property type="match status" value="4"/>
</dbReference>
<keyword evidence="4" id="KW-0677">Repeat</keyword>
<feature type="repeat" description="WD" evidence="6">
    <location>
        <begin position="222"/>
        <end position="258"/>
    </location>
</feature>
<dbReference type="PROSITE" id="PS50294">
    <property type="entry name" value="WD_REPEATS_REGION"/>
    <property type="match status" value="3"/>
</dbReference>
<reference evidence="7" key="3">
    <citation type="submission" date="2023-05" db="EMBL/GenBank/DDBJ databases">
        <authorList>
            <person name="Smith C.H."/>
        </authorList>
    </citation>
    <scope>NUCLEOTIDE SEQUENCE</scope>
    <source>
        <strain evidence="7">CHS0354</strain>
        <tissue evidence="7">Mantle</tissue>
    </source>
</reference>
<dbReference type="InterPro" id="IPR001680">
    <property type="entry name" value="WD40_rpt"/>
</dbReference>
<dbReference type="EMBL" id="JAEAOA010002166">
    <property type="protein sequence ID" value="KAK3603944.1"/>
    <property type="molecule type" value="Genomic_DNA"/>
</dbReference>
<keyword evidence="5" id="KW-0539">Nucleus</keyword>
<evidence type="ECO:0000256" key="6">
    <source>
        <dbReference type="PROSITE-ProRule" id="PRU00221"/>
    </source>
</evidence>
<organism evidence="7 8">
    <name type="scientific">Potamilus streckersoni</name>
    <dbReference type="NCBI Taxonomy" id="2493646"/>
    <lineage>
        <taxon>Eukaryota</taxon>
        <taxon>Metazoa</taxon>
        <taxon>Spiralia</taxon>
        <taxon>Lophotrochozoa</taxon>
        <taxon>Mollusca</taxon>
        <taxon>Bivalvia</taxon>
        <taxon>Autobranchia</taxon>
        <taxon>Heteroconchia</taxon>
        <taxon>Palaeoheterodonta</taxon>
        <taxon>Unionida</taxon>
        <taxon>Unionoidea</taxon>
        <taxon>Unionidae</taxon>
        <taxon>Ambleminae</taxon>
        <taxon>Lampsilini</taxon>
        <taxon>Potamilus</taxon>
    </lineage>
</organism>
<evidence type="ECO:0000313" key="8">
    <source>
        <dbReference type="Proteomes" id="UP001195483"/>
    </source>
</evidence>
<feature type="repeat" description="WD" evidence="6">
    <location>
        <begin position="179"/>
        <end position="221"/>
    </location>
</feature>
<dbReference type="InterPro" id="IPR019775">
    <property type="entry name" value="WD40_repeat_CS"/>
</dbReference>
<dbReference type="PRINTS" id="PR00320">
    <property type="entry name" value="GPROTEINBRPT"/>
</dbReference>
<dbReference type="PANTHER" id="PTHR22850">
    <property type="entry name" value="WD40 REPEAT FAMILY"/>
    <property type="match status" value="1"/>
</dbReference>
<comment type="similarity">
    <text evidence="2">Belongs to the WD repeat RBAP46/RBAP48/MSI1 family.</text>
</comment>
<dbReference type="Gene3D" id="2.130.10.10">
    <property type="entry name" value="YVTN repeat-like/Quinoprotein amine dehydrogenase"/>
    <property type="match status" value="1"/>
</dbReference>
<dbReference type="InterPro" id="IPR020472">
    <property type="entry name" value="WD40_PAC1"/>
</dbReference>
<evidence type="ECO:0000256" key="1">
    <source>
        <dbReference type="ARBA" id="ARBA00004123"/>
    </source>
</evidence>
<dbReference type="PROSITE" id="PS50082">
    <property type="entry name" value="WD_REPEATS_2"/>
    <property type="match status" value="5"/>
</dbReference>
<reference evidence="7" key="1">
    <citation type="journal article" date="2021" name="Genome Biol. Evol.">
        <title>A High-Quality Reference Genome for a Parasitic Bivalve with Doubly Uniparental Inheritance (Bivalvia: Unionida).</title>
        <authorList>
            <person name="Smith C.H."/>
        </authorList>
    </citation>
    <scope>NUCLEOTIDE SEQUENCE</scope>
    <source>
        <strain evidence="7">CHS0354</strain>
    </source>
</reference>
<gene>
    <name evidence="7" type="ORF">CHS0354_036917</name>
</gene>
<sequence length="359" mass="40906">MDEGKGRFRDSLVRRALELLSLPEQDECFHTLAVKRALKWPNLTTQWLKRFGIPVGQDKMFEKVILGTNSEEQKQKKINHDGEVNKASYMPQNPYIIATQTSYGELLVFDYKKQPSEPDPNGKCSQELTLRGHKEEGYGLSWSPILNGKRLSASEDDIICLWDINFRLKGGVIYATNASREHRTIVNDVAWHPSAENIFGSVGDDRKLMLWDTRSNNASNIVHAHASDVHCLGFNPHHKFIVATGSLDESIALWDIRNFKYKLYSLEAHKDAIFQLQWSSHNENILASSGEDRRLYVFDVSKLVLERCAESSESVSPDVLFEICKHAGEISEFSWNPNEPFVLCSVTDDGIVHIWQIDN</sequence>
<dbReference type="PROSITE" id="PS00678">
    <property type="entry name" value="WD_REPEATS_1"/>
    <property type="match status" value="1"/>
</dbReference>
<proteinExistence type="inferred from homology"/>
<keyword evidence="3 6" id="KW-0853">WD repeat</keyword>